<dbReference type="RefSeq" id="WP_340334401.1">
    <property type="nucleotide sequence ID" value="NZ_JBBKZS010000002.1"/>
</dbReference>
<sequence>MQRIGLTGGIGSGKSTVASMLVQRGAALIDTDAIARSLTLPGGQAMGPIAAQFGQDLVQADGALDRDRMRQIVFQDASAKRRLEAILHPLIGMACDHQAAQAQDRDIVVFDVPLLVESGRWRARVDRVLVVDATEATQMSRVMARNGWSAEAVQAVIAQQASREARRAAADAVIFNEGLDLAQLQAEVDGLLQQWMAADRR</sequence>
<keyword evidence="3 5" id="KW-0067">ATP-binding</keyword>
<gene>
    <name evidence="5 7" type="primary">coaE</name>
    <name evidence="7" type="ORF">WKW79_07145</name>
</gene>
<dbReference type="Proteomes" id="UP001367030">
    <property type="component" value="Unassembled WGS sequence"/>
</dbReference>
<protein>
    <recommendedName>
        <fullName evidence="5 6">Dephospho-CoA kinase</fullName>
        <ecNumber evidence="5 6">2.7.1.24</ecNumber>
    </recommendedName>
    <alternativeName>
        <fullName evidence="5">Dephosphocoenzyme A kinase</fullName>
    </alternativeName>
</protein>
<comment type="caution">
    <text evidence="7">The sequence shown here is derived from an EMBL/GenBank/DDBJ whole genome shotgun (WGS) entry which is preliminary data.</text>
</comment>
<dbReference type="PANTHER" id="PTHR10695:SF46">
    <property type="entry name" value="BIFUNCTIONAL COENZYME A SYNTHASE-RELATED"/>
    <property type="match status" value="1"/>
</dbReference>
<evidence type="ECO:0000256" key="3">
    <source>
        <dbReference type="ARBA" id="ARBA00022840"/>
    </source>
</evidence>
<organism evidence="7 8">
    <name type="scientific">Variovorax robiniae</name>
    <dbReference type="NCBI Taxonomy" id="1836199"/>
    <lineage>
        <taxon>Bacteria</taxon>
        <taxon>Pseudomonadati</taxon>
        <taxon>Pseudomonadota</taxon>
        <taxon>Betaproteobacteria</taxon>
        <taxon>Burkholderiales</taxon>
        <taxon>Comamonadaceae</taxon>
        <taxon>Variovorax</taxon>
    </lineage>
</organism>
<evidence type="ECO:0000313" key="8">
    <source>
        <dbReference type="Proteomes" id="UP001367030"/>
    </source>
</evidence>
<dbReference type="InterPro" id="IPR001977">
    <property type="entry name" value="Depp_CoAkinase"/>
</dbReference>
<keyword evidence="2 5" id="KW-0547">Nucleotide-binding</keyword>
<dbReference type="SUPFAM" id="SSF52540">
    <property type="entry name" value="P-loop containing nucleoside triphosphate hydrolases"/>
    <property type="match status" value="1"/>
</dbReference>
<dbReference type="HAMAP" id="MF_00376">
    <property type="entry name" value="Dephospho_CoA_kinase"/>
    <property type="match status" value="1"/>
</dbReference>
<dbReference type="CDD" id="cd02022">
    <property type="entry name" value="DPCK"/>
    <property type="match status" value="1"/>
</dbReference>
<dbReference type="InterPro" id="IPR027417">
    <property type="entry name" value="P-loop_NTPase"/>
</dbReference>
<keyword evidence="5 7" id="KW-0808">Transferase</keyword>
<dbReference type="EMBL" id="JBBKZS010000002">
    <property type="protein sequence ID" value="MEJ8854337.1"/>
    <property type="molecule type" value="Genomic_DNA"/>
</dbReference>
<evidence type="ECO:0000256" key="5">
    <source>
        <dbReference type="HAMAP-Rule" id="MF_00376"/>
    </source>
</evidence>
<accession>A0ABU8X3F0</accession>
<comment type="function">
    <text evidence="5">Catalyzes the phosphorylation of the 3'-hydroxyl group of dephosphocoenzyme A to form coenzyme A.</text>
</comment>
<feature type="binding site" evidence="5">
    <location>
        <begin position="11"/>
        <end position="16"/>
    </location>
    <ligand>
        <name>ATP</name>
        <dbReference type="ChEBI" id="CHEBI:30616"/>
    </ligand>
</feature>
<evidence type="ECO:0000256" key="1">
    <source>
        <dbReference type="ARBA" id="ARBA00009018"/>
    </source>
</evidence>
<comment type="similarity">
    <text evidence="1 5">Belongs to the CoaE family.</text>
</comment>
<dbReference type="EC" id="2.7.1.24" evidence="5 6"/>
<dbReference type="GO" id="GO:0004140">
    <property type="term" value="F:dephospho-CoA kinase activity"/>
    <property type="evidence" value="ECO:0007669"/>
    <property type="project" value="UniProtKB-EC"/>
</dbReference>
<dbReference type="NCBIfam" id="TIGR00152">
    <property type="entry name" value="dephospho-CoA kinase"/>
    <property type="match status" value="1"/>
</dbReference>
<dbReference type="PANTHER" id="PTHR10695">
    <property type="entry name" value="DEPHOSPHO-COA KINASE-RELATED"/>
    <property type="match status" value="1"/>
</dbReference>
<dbReference type="Pfam" id="PF01121">
    <property type="entry name" value="CoaE"/>
    <property type="match status" value="1"/>
</dbReference>
<evidence type="ECO:0000256" key="2">
    <source>
        <dbReference type="ARBA" id="ARBA00022741"/>
    </source>
</evidence>
<comment type="catalytic activity">
    <reaction evidence="5">
        <text>3'-dephospho-CoA + ATP = ADP + CoA + H(+)</text>
        <dbReference type="Rhea" id="RHEA:18245"/>
        <dbReference type="ChEBI" id="CHEBI:15378"/>
        <dbReference type="ChEBI" id="CHEBI:30616"/>
        <dbReference type="ChEBI" id="CHEBI:57287"/>
        <dbReference type="ChEBI" id="CHEBI:57328"/>
        <dbReference type="ChEBI" id="CHEBI:456216"/>
        <dbReference type="EC" id="2.7.1.24"/>
    </reaction>
</comment>
<dbReference type="PROSITE" id="PS51219">
    <property type="entry name" value="DPCK"/>
    <property type="match status" value="1"/>
</dbReference>
<keyword evidence="4 5" id="KW-0173">Coenzyme A biosynthesis</keyword>
<evidence type="ECO:0000313" key="7">
    <source>
        <dbReference type="EMBL" id="MEJ8854337.1"/>
    </source>
</evidence>
<keyword evidence="8" id="KW-1185">Reference proteome</keyword>
<keyword evidence="5 7" id="KW-0418">Kinase</keyword>
<keyword evidence="5" id="KW-0963">Cytoplasm</keyword>
<comment type="subcellular location">
    <subcellularLocation>
        <location evidence="5">Cytoplasm</location>
    </subcellularLocation>
</comment>
<proteinExistence type="inferred from homology"/>
<name>A0ABU8X3F0_9BURK</name>
<reference evidence="7 8" key="1">
    <citation type="submission" date="2024-03" db="EMBL/GenBank/DDBJ databases">
        <title>Novel species of the genus Variovorax.</title>
        <authorList>
            <person name="Liu Q."/>
            <person name="Xin Y.-H."/>
        </authorList>
    </citation>
    <scope>NUCLEOTIDE SEQUENCE [LARGE SCALE GENOMIC DNA]</scope>
    <source>
        <strain evidence="7 8">KACC 18901</strain>
    </source>
</reference>
<evidence type="ECO:0000256" key="4">
    <source>
        <dbReference type="ARBA" id="ARBA00022993"/>
    </source>
</evidence>
<evidence type="ECO:0000256" key="6">
    <source>
        <dbReference type="NCBIfam" id="TIGR00152"/>
    </source>
</evidence>
<dbReference type="Gene3D" id="3.40.50.300">
    <property type="entry name" value="P-loop containing nucleotide triphosphate hydrolases"/>
    <property type="match status" value="1"/>
</dbReference>
<comment type="pathway">
    <text evidence="5">Cofactor biosynthesis; coenzyme A biosynthesis; CoA from (R)-pantothenate: step 5/5.</text>
</comment>